<keyword evidence="1" id="KW-1133">Transmembrane helix</keyword>
<comment type="caution">
    <text evidence="2">The sequence shown here is derived from an EMBL/GenBank/DDBJ whole genome shotgun (WGS) entry which is preliminary data.</text>
</comment>
<dbReference type="OrthoDB" id="5404651at2759"/>
<name>A0A3L8DVW9_OOCBI</name>
<reference evidence="2 3" key="1">
    <citation type="journal article" date="2018" name="Genome Res.">
        <title>The genomic architecture and molecular evolution of ant odorant receptors.</title>
        <authorList>
            <person name="McKenzie S.K."/>
            <person name="Kronauer D.J.C."/>
        </authorList>
    </citation>
    <scope>NUCLEOTIDE SEQUENCE [LARGE SCALE GENOMIC DNA]</scope>
    <source>
        <strain evidence="2">Clonal line C1</strain>
    </source>
</reference>
<proteinExistence type="predicted"/>
<keyword evidence="1" id="KW-0812">Transmembrane</keyword>
<evidence type="ECO:0000313" key="2">
    <source>
        <dbReference type="EMBL" id="RLU24604.1"/>
    </source>
</evidence>
<gene>
    <name evidence="2" type="ORF">DMN91_002693</name>
</gene>
<accession>A0A3L8DVW9</accession>
<protein>
    <submittedName>
        <fullName evidence="2">Uncharacterized protein</fullName>
    </submittedName>
</protein>
<keyword evidence="1" id="KW-0472">Membrane</keyword>
<sequence>MFPALKNCLVVKHGALNYVDILSRYSAISINKAYSTKSNPGSQNIVFIDGVRTPFLQSGTQYKNLLAYDLARHSLVFISLFLFHFIIFITLLSNYKINYNNNNNY</sequence>
<feature type="transmembrane region" description="Helical" evidence="1">
    <location>
        <begin position="75"/>
        <end position="95"/>
    </location>
</feature>
<dbReference type="AlphaFoldDB" id="A0A3L8DVW9"/>
<dbReference type="Proteomes" id="UP000279307">
    <property type="component" value="Chromosome 3"/>
</dbReference>
<evidence type="ECO:0000256" key="1">
    <source>
        <dbReference type="SAM" id="Phobius"/>
    </source>
</evidence>
<dbReference type="EMBL" id="QOIP01000003">
    <property type="protein sequence ID" value="RLU24604.1"/>
    <property type="molecule type" value="Genomic_DNA"/>
</dbReference>
<organism evidence="2 3">
    <name type="scientific">Ooceraea biroi</name>
    <name type="common">Clonal raider ant</name>
    <name type="synonym">Cerapachys biroi</name>
    <dbReference type="NCBI Taxonomy" id="2015173"/>
    <lineage>
        <taxon>Eukaryota</taxon>
        <taxon>Metazoa</taxon>
        <taxon>Ecdysozoa</taxon>
        <taxon>Arthropoda</taxon>
        <taxon>Hexapoda</taxon>
        <taxon>Insecta</taxon>
        <taxon>Pterygota</taxon>
        <taxon>Neoptera</taxon>
        <taxon>Endopterygota</taxon>
        <taxon>Hymenoptera</taxon>
        <taxon>Apocrita</taxon>
        <taxon>Aculeata</taxon>
        <taxon>Formicoidea</taxon>
        <taxon>Formicidae</taxon>
        <taxon>Dorylinae</taxon>
        <taxon>Ooceraea</taxon>
    </lineage>
</organism>
<evidence type="ECO:0000313" key="3">
    <source>
        <dbReference type="Proteomes" id="UP000279307"/>
    </source>
</evidence>